<protein>
    <submittedName>
        <fullName evidence="1">(Mediterranean fruit fly) hypothetical protein</fullName>
    </submittedName>
</protein>
<dbReference type="AlphaFoldDB" id="A0A811UBA3"/>
<name>A0A811UBA3_CERCA</name>
<dbReference type="Proteomes" id="UP000606786">
    <property type="component" value="Unassembled WGS sequence"/>
</dbReference>
<evidence type="ECO:0000313" key="1">
    <source>
        <dbReference type="EMBL" id="CAD6994695.1"/>
    </source>
</evidence>
<evidence type="ECO:0000313" key="2">
    <source>
        <dbReference type="Proteomes" id="UP000606786"/>
    </source>
</evidence>
<reference evidence="1" key="1">
    <citation type="submission" date="2020-11" db="EMBL/GenBank/DDBJ databases">
        <authorList>
            <person name="Whitehead M."/>
        </authorList>
    </citation>
    <scope>NUCLEOTIDE SEQUENCE</scope>
    <source>
        <strain evidence="1">EGII</strain>
    </source>
</reference>
<comment type="caution">
    <text evidence="1">The sequence shown here is derived from an EMBL/GenBank/DDBJ whole genome shotgun (WGS) entry which is preliminary data.</text>
</comment>
<proteinExistence type="predicted"/>
<organism evidence="1 2">
    <name type="scientific">Ceratitis capitata</name>
    <name type="common">Mediterranean fruit fly</name>
    <name type="synonym">Tephritis capitata</name>
    <dbReference type="NCBI Taxonomy" id="7213"/>
    <lineage>
        <taxon>Eukaryota</taxon>
        <taxon>Metazoa</taxon>
        <taxon>Ecdysozoa</taxon>
        <taxon>Arthropoda</taxon>
        <taxon>Hexapoda</taxon>
        <taxon>Insecta</taxon>
        <taxon>Pterygota</taxon>
        <taxon>Neoptera</taxon>
        <taxon>Endopterygota</taxon>
        <taxon>Diptera</taxon>
        <taxon>Brachycera</taxon>
        <taxon>Muscomorpha</taxon>
        <taxon>Tephritoidea</taxon>
        <taxon>Tephritidae</taxon>
        <taxon>Ceratitis</taxon>
        <taxon>Ceratitis</taxon>
    </lineage>
</organism>
<accession>A0A811UBA3</accession>
<dbReference type="EMBL" id="CAJHJT010000001">
    <property type="protein sequence ID" value="CAD6994695.1"/>
    <property type="molecule type" value="Genomic_DNA"/>
</dbReference>
<gene>
    <name evidence="1" type="ORF">CCAP1982_LOCUS3430</name>
</gene>
<sequence>MNGQVSDVGRTVEQWTCALLPLPLPSLEKYGELGYMSVAMLMRFPRRVRRRCAGGIGACE</sequence>
<keyword evidence="2" id="KW-1185">Reference proteome</keyword>